<organism evidence="3 4">
    <name type="scientific">Hibiscus syriacus</name>
    <name type="common">Rose of Sharon</name>
    <dbReference type="NCBI Taxonomy" id="106335"/>
    <lineage>
        <taxon>Eukaryota</taxon>
        <taxon>Viridiplantae</taxon>
        <taxon>Streptophyta</taxon>
        <taxon>Embryophyta</taxon>
        <taxon>Tracheophyta</taxon>
        <taxon>Spermatophyta</taxon>
        <taxon>Magnoliopsida</taxon>
        <taxon>eudicotyledons</taxon>
        <taxon>Gunneridae</taxon>
        <taxon>Pentapetalae</taxon>
        <taxon>rosids</taxon>
        <taxon>malvids</taxon>
        <taxon>Malvales</taxon>
        <taxon>Malvaceae</taxon>
        <taxon>Malvoideae</taxon>
        <taxon>Hibiscus</taxon>
    </lineage>
</organism>
<dbReference type="Gene3D" id="3.10.10.10">
    <property type="entry name" value="HIV Type 1 Reverse Transcriptase, subunit A, domain 1"/>
    <property type="match status" value="1"/>
</dbReference>
<dbReference type="SUPFAM" id="SSF56672">
    <property type="entry name" value="DNA/RNA polymerases"/>
    <property type="match status" value="1"/>
</dbReference>
<evidence type="ECO:0000313" key="4">
    <source>
        <dbReference type="Proteomes" id="UP000436088"/>
    </source>
</evidence>
<name>A0A6A3BXU3_HIBSY</name>
<sequence length="1415" mass="159574">MDSRSKQSASDSDIHGDLQWRFHWEQAQQRVKARDAVIRDFLDQVQKAASSSRPSKGSRSRSTRHSTSEDEGRRLVNLLEVVREKKNEAIMEKLGENMARLQKELEDKMAQNSHSTLESIKKNQESLVDQIVAKLSGLQQASAVGEVPPKGLGYLTKPGEEAQREFLTIAHRWRDLSVEVIHHWMKRRLESCLYKPEDTLLRNLVAITSGGFSDLVMAGEMIELTIKQGKIEGGDSSKKPPMKNKDREINNVNTCNVNKGVTVSSSKTIAAVPSGTSNQLRETKKEREREQIDPIPMTYKELYQQLFEYHGGVQGHSIESYLAFKRLDISPALDGPKELEFYEEQLRKQSGDHDPRPFQYKDSRQVPWKYECQVSTSKECDNKYCRTTPELANAHFNVGTFTKLEAHREALLKVLNQTFVPQDIPVSKMDPQVNNIQADNLISFSDDEISSEEEAELRHYTSLPIDEVPRLEEGSGDFARNDCSSPSYFKARPIWARLSAQLPRKVKRSSEEPEKLARLTGRVSLEDLSINAITTEMLTTQLNGICPLPLGSCLAVGRSRTTCGLQESFKVIFNYPYLSIPEVIGDLLSPDNNNVGTNDPDPEVDFESAICLREFDKCDTEEECNLPTELLRMEYREVFAWSYQDMPGLDTDMINEEVKKQFDVGFLQVTKYPEWVANIVHVPKKTGKHSGGQYSWEQLLFIHDGFSGYNQIKMHLNMENTTFFTMWGTFCYKVMPFGLKNAGATYQRAMVTLFYDMMHKEIEIEEVLATTKPSKCTFRVTSEKLLGFVVSQKGIEVDPDKVKTIQNLPPPRTQKKSENSPGEWDENCQIAFENVKEYLSHTSILMSPISGKPQFLYLSILRTQWDEELMALSLEETGTSTDSSWRMYFDGASNAFESTLLLKDSCKETIFRLWSATCGTIPEKLRRVTEEMNNSLNRSFTREEVTVTLKSLRPLKASGRMVLGFILSKVLVLIRRGGGIYEKSDSILPISLCNFIFKIVSKMLVLQMHGFLDNYIDVAHIVFVPDHLITDNITVTYEFLHSFMKRVDIVHEPLIASKSSASGKILPFGGYPQSKVRFLAFLRLEKHMECLWAIGKEALMESGSKQQTSFQWLPFLPPLSSPPSKLPSPSLHPLPRSSLSTSSSSSSLQFLLPPYLPTPLDAILLVLSLSGPLLQTREVLILNTNSGGHAVIGSYFVKTLLGSGHDVTIMTVGDEDSEPPFNRFSEITSAGGKTVWGDPVVVGNVVAGATFDVVLDTMARTWTPSGRIDWAKSSGVKQFLFISSAGIYKPPDGPPHVEGDVLKRMLAMLELGMQLTNIAHLGPVLYAYLAVEKPEAASRNIFIVFGIDAKKAFPFRNMHFYAEPKAAKDILGWEGSTNLPEDLKERFEEHVKIGRDKKPMQFDIDDKILEALKFQ</sequence>
<dbReference type="PANTHER" id="PTHR32108">
    <property type="entry name" value="DNA-DIRECTED RNA POLYMERASE SUBUNIT ALPHA"/>
    <property type="match status" value="1"/>
</dbReference>
<dbReference type="InterPro" id="IPR043502">
    <property type="entry name" value="DNA/RNA_pol_sf"/>
</dbReference>
<gene>
    <name evidence="3" type="ORF">F3Y22_tig00018213pilonHSYRG00012</name>
</gene>
<accession>A0A6A3BXU3</accession>
<evidence type="ECO:0000256" key="1">
    <source>
        <dbReference type="SAM" id="Coils"/>
    </source>
</evidence>
<dbReference type="Gene3D" id="3.40.50.720">
    <property type="entry name" value="NAD(P)-binding Rossmann-like Domain"/>
    <property type="match status" value="1"/>
</dbReference>
<proteinExistence type="predicted"/>
<feature type="region of interest" description="Disordered" evidence="2">
    <location>
        <begin position="803"/>
        <end position="823"/>
    </location>
</feature>
<feature type="coiled-coil region" evidence="1">
    <location>
        <begin position="84"/>
        <end position="111"/>
    </location>
</feature>
<dbReference type="SUPFAM" id="SSF51735">
    <property type="entry name" value="NAD(P)-binding Rossmann-fold domains"/>
    <property type="match status" value="1"/>
</dbReference>
<dbReference type="Proteomes" id="UP000436088">
    <property type="component" value="Unassembled WGS sequence"/>
</dbReference>
<evidence type="ECO:0000256" key="2">
    <source>
        <dbReference type="SAM" id="MobiDB-lite"/>
    </source>
</evidence>
<dbReference type="EMBL" id="VEPZ02000681">
    <property type="protein sequence ID" value="KAE8720767.1"/>
    <property type="molecule type" value="Genomic_DNA"/>
</dbReference>
<protein>
    <submittedName>
        <fullName evidence="3">Chloroplast stem-loop binding protein of 41 kDa a</fullName>
    </submittedName>
</protein>
<dbReference type="InterPro" id="IPR036291">
    <property type="entry name" value="NAD(P)-bd_dom_sf"/>
</dbReference>
<keyword evidence="1" id="KW-0175">Coiled coil</keyword>
<dbReference type="PANTHER" id="PTHR32108:SF5">
    <property type="entry name" value="DYNACTIN SUBUNIT 1-LIKE"/>
    <property type="match status" value="1"/>
</dbReference>
<reference evidence="3" key="1">
    <citation type="submission" date="2019-09" db="EMBL/GenBank/DDBJ databases">
        <title>Draft genome information of white flower Hibiscus syriacus.</title>
        <authorList>
            <person name="Kim Y.-M."/>
        </authorList>
    </citation>
    <scope>NUCLEOTIDE SEQUENCE [LARGE SCALE GENOMIC DNA]</scope>
    <source>
        <strain evidence="3">YM2019G1</strain>
    </source>
</reference>
<feature type="region of interest" description="Disordered" evidence="2">
    <location>
        <begin position="46"/>
        <end position="72"/>
    </location>
</feature>
<comment type="caution">
    <text evidence="3">The sequence shown here is derived from an EMBL/GenBank/DDBJ whole genome shotgun (WGS) entry which is preliminary data.</text>
</comment>
<evidence type="ECO:0000313" key="3">
    <source>
        <dbReference type="EMBL" id="KAE8720767.1"/>
    </source>
</evidence>
<dbReference type="CDD" id="cd01647">
    <property type="entry name" value="RT_LTR"/>
    <property type="match status" value="1"/>
</dbReference>
<keyword evidence="4" id="KW-1185">Reference proteome</keyword>